<dbReference type="EMBL" id="JBJOSA010000013">
    <property type="protein sequence ID" value="MFL8938031.1"/>
    <property type="molecule type" value="Genomic_DNA"/>
</dbReference>
<gene>
    <name evidence="2" type="ORF">ACKA06_14655</name>
</gene>
<reference evidence="2 3" key="1">
    <citation type="submission" date="2024-12" db="EMBL/GenBank/DDBJ databases">
        <authorList>
            <person name="Li X."/>
            <person name="Zhang D."/>
        </authorList>
    </citation>
    <scope>NUCLEOTIDE SEQUENCE [LARGE SCALE GENOMIC DNA]</scope>
    <source>
        <strain evidence="2 3">JCM19602</strain>
    </source>
</reference>
<sequence>MLPQCENCHSTFGWKKVYRYILGPQYKPFCCHGCGQNHYITVSGRLVNSLLMICPFWIFVQFFSPFSNIFLTVGVGFFLGFFGSLLSPYFTKIKRDQPSYY</sequence>
<protein>
    <submittedName>
        <fullName evidence="2">TIGR04104 family putative zinc finger protein</fullName>
    </submittedName>
</protein>
<proteinExistence type="predicted"/>
<organism evidence="2 3">
    <name type="scientific">Rossellomorea oryzaecorticis</name>
    <dbReference type="NCBI Taxonomy" id="1396505"/>
    <lineage>
        <taxon>Bacteria</taxon>
        <taxon>Bacillati</taxon>
        <taxon>Bacillota</taxon>
        <taxon>Bacilli</taxon>
        <taxon>Bacillales</taxon>
        <taxon>Bacillaceae</taxon>
        <taxon>Rossellomorea</taxon>
    </lineage>
</organism>
<name>A0ABW8VRM3_9BACI</name>
<accession>A0ABW8VRM3</accession>
<keyword evidence="1" id="KW-1133">Transmembrane helix</keyword>
<evidence type="ECO:0000313" key="3">
    <source>
        <dbReference type="Proteomes" id="UP001628668"/>
    </source>
</evidence>
<evidence type="ECO:0000256" key="1">
    <source>
        <dbReference type="SAM" id="Phobius"/>
    </source>
</evidence>
<comment type="caution">
    <text evidence="2">The sequence shown here is derived from an EMBL/GenBank/DDBJ whole genome shotgun (WGS) entry which is preliminary data.</text>
</comment>
<keyword evidence="1" id="KW-0472">Membrane</keyword>
<keyword evidence="1" id="KW-0812">Transmembrane</keyword>
<evidence type="ECO:0000313" key="2">
    <source>
        <dbReference type="EMBL" id="MFL8938031.1"/>
    </source>
</evidence>
<feature type="transmembrane region" description="Helical" evidence="1">
    <location>
        <begin position="69"/>
        <end position="90"/>
    </location>
</feature>
<dbReference type="InterPro" id="IPR026369">
    <property type="entry name" value="CxxC_20_CxxC"/>
</dbReference>
<dbReference type="Proteomes" id="UP001628668">
    <property type="component" value="Unassembled WGS sequence"/>
</dbReference>
<feature type="transmembrane region" description="Helical" evidence="1">
    <location>
        <begin position="46"/>
        <end position="63"/>
    </location>
</feature>
<dbReference type="NCBIfam" id="TIGR04104">
    <property type="entry name" value="cxxc_20_cxxc"/>
    <property type="match status" value="1"/>
</dbReference>
<dbReference type="RefSeq" id="WP_082921310.1">
    <property type="nucleotide sequence ID" value="NZ_JBJOSA010000013.1"/>
</dbReference>
<keyword evidence="3" id="KW-1185">Reference proteome</keyword>